<proteinExistence type="predicted"/>
<keyword evidence="2" id="KW-1185">Reference proteome</keyword>
<reference evidence="1 2" key="1">
    <citation type="submission" date="2021-01" db="EMBL/GenBank/DDBJ databases">
        <title>Antibiotic resistance and phylogeny of Pseudomonas spp. isolated over three decades from chicken meat in the Norwegian food chain.</title>
        <authorList>
            <person name="Moen B."/>
        </authorList>
    </citation>
    <scope>NUCLEOTIDE SEQUENCE [LARGE SCALE GENOMIC DNA]</scope>
    <source>
        <strain evidence="1 2">MF6766</strain>
    </source>
</reference>
<comment type="caution">
    <text evidence="1">The sequence shown here is derived from an EMBL/GenBank/DDBJ whole genome shotgun (WGS) entry which is preliminary data.</text>
</comment>
<protein>
    <submittedName>
        <fullName evidence="1">Uncharacterized protein</fullName>
    </submittedName>
</protein>
<sequence>MYLILNNIETGALYAKRITEQVNRAEFQVSYAHDKFAAVEKVINLFIENNFNHYLDGVEELLTDALNDNKTNTIQALRKSFLKHGELVKIMLEETEFSSLSRFLISTKEKEVACKMTQRIDMTIQEMYKESYYY</sequence>
<evidence type="ECO:0000313" key="1">
    <source>
        <dbReference type="EMBL" id="MBK3462672.1"/>
    </source>
</evidence>
<dbReference type="RefSeq" id="WP_200657708.1">
    <property type="nucleotide sequence ID" value="NZ_JAENSR010000009.1"/>
</dbReference>
<organism evidence="1 2">
    <name type="scientific">Pseudomonas haemolytica</name>
    <dbReference type="NCBI Taxonomy" id="2600065"/>
    <lineage>
        <taxon>Bacteria</taxon>
        <taxon>Pseudomonadati</taxon>
        <taxon>Pseudomonadota</taxon>
        <taxon>Gammaproteobacteria</taxon>
        <taxon>Pseudomonadales</taxon>
        <taxon>Pseudomonadaceae</taxon>
        <taxon>Pseudomonas</taxon>
    </lineage>
</organism>
<dbReference type="Proteomes" id="UP000620382">
    <property type="component" value="Unassembled WGS sequence"/>
</dbReference>
<dbReference type="EMBL" id="JAENSR010000009">
    <property type="protein sequence ID" value="MBK3462672.1"/>
    <property type="molecule type" value="Genomic_DNA"/>
</dbReference>
<name>A0ABS1H0D3_9PSED</name>
<evidence type="ECO:0000313" key="2">
    <source>
        <dbReference type="Proteomes" id="UP000620382"/>
    </source>
</evidence>
<gene>
    <name evidence="1" type="ORF">JJD71_26755</name>
</gene>
<accession>A0ABS1H0D3</accession>